<reference evidence="2 3" key="1">
    <citation type="submission" date="2019-03" db="EMBL/GenBank/DDBJ databases">
        <title>Above-ground endophytic microbial communities from plants in different locations in the United States.</title>
        <authorList>
            <person name="Frank C."/>
        </authorList>
    </citation>
    <scope>NUCLEOTIDE SEQUENCE [LARGE SCALE GENOMIC DNA]</scope>
    <source>
        <strain evidence="2 3">LP_13_YM</strain>
    </source>
</reference>
<keyword evidence="1" id="KW-0812">Transmembrane</keyword>
<evidence type="ECO:0000313" key="2">
    <source>
        <dbReference type="EMBL" id="TCV91641.1"/>
    </source>
</evidence>
<accession>A0A4R3YHT8</accession>
<gene>
    <name evidence="2" type="ORF">EC912_11071</name>
</gene>
<dbReference type="AlphaFoldDB" id="A0A4R3YHT8"/>
<name>A0A4R3YHT8_9GAMM</name>
<organism evidence="2 3">
    <name type="scientific">Luteibacter rhizovicinus</name>
    <dbReference type="NCBI Taxonomy" id="242606"/>
    <lineage>
        <taxon>Bacteria</taxon>
        <taxon>Pseudomonadati</taxon>
        <taxon>Pseudomonadota</taxon>
        <taxon>Gammaproteobacteria</taxon>
        <taxon>Lysobacterales</taxon>
        <taxon>Rhodanobacteraceae</taxon>
        <taxon>Luteibacter</taxon>
    </lineage>
</organism>
<evidence type="ECO:0000256" key="1">
    <source>
        <dbReference type="SAM" id="Phobius"/>
    </source>
</evidence>
<feature type="transmembrane region" description="Helical" evidence="1">
    <location>
        <begin position="110"/>
        <end position="133"/>
    </location>
</feature>
<feature type="transmembrane region" description="Helical" evidence="1">
    <location>
        <begin position="62"/>
        <end position="89"/>
    </location>
</feature>
<keyword evidence="1" id="KW-1133">Transmembrane helix</keyword>
<sequence length="203" mass="22600">MKLFLFVWVMLAFLWAGLAYVFVRRTATILGDKEPRDFFGFNDSSYFMKFLLGLRPIPSDGYLGALIALLRVGYVLNICALCIFMYLGLTFTFQMHGCDECIVAPADQPVMFWLVYPTVLMALAYSHLAYAFVETMDFICDDFDDQQVCGLAGTLYTLRFIVGNRALPEGGPSAMLLGLRIVLGLTVAGVIAAIWYVALPVPL</sequence>
<proteinExistence type="predicted"/>
<keyword evidence="3" id="KW-1185">Reference proteome</keyword>
<keyword evidence="1" id="KW-0472">Membrane</keyword>
<dbReference type="EMBL" id="SMCS01000010">
    <property type="protein sequence ID" value="TCV91641.1"/>
    <property type="molecule type" value="Genomic_DNA"/>
</dbReference>
<comment type="caution">
    <text evidence="2">The sequence shown here is derived from an EMBL/GenBank/DDBJ whole genome shotgun (WGS) entry which is preliminary data.</text>
</comment>
<dbReference type="RefSeq" id="WP_132147124.1">
    <property type="nucleotide sequence ID" value="NZ_SMCS01000010.1"/>
</dbReference>
<dbReference type="Proteomes" id="UP000295645">
    <property type="component" value="Unassembled WGS sequence"/>
</dbReference>
<evidence type="ECO:0000313" key="3">
    <source>
        <dbReference type="Proteomes" id="UP000295645"/>
    </source>
</evidence>
<protein>
    <submittedName>
        <fullName evidence="2">Uncharacterized protein</fullName>
    </submittedName>
</protein>
<feature type="transmembrane region" description="Helical" evidence="1">
    <location>
        <begin position="174"/>
        <end position="198"/>
    </location>
</feature>